<dbReference type="GO" id="GO:0003713">
    <property type="term" value="F:transcription coactivator activity"/>
    <property type="evidence" value="ECO:0007669"/>
    <property type="project" value="Ensembl"/>
</dbReference>
<evidence type="ECO:0000256" key="4">
    <source>
        <dbReference type="ARBA" id="ARBA00022618"/>
    </source>
</evidence>
<reference evidence="11 12" key="1">
    <citation type="journal article" date="2012" name="Nature">
        <title>The genomic landscape of species divergence in Ficedula flycatchers.</title>
        <authorList>
            <person name="Ellegren H."/>
            <person name="Smeds L."/>
            <person name="Burri R."/>
            <person name="Olason P.I."/>
            <person name="Backstrom N."/>
            <person name="Kawakami T."/>
            <person name="Kunstner A."/>
            <person name="Makinen H."/>
            <person name="Nadachowska-Brzyska K."/>
            <person name="Qvarnstrom A."/>
            <person name="Uebbing S."/>
            <person name="Wolf J.B."/>
        </authorList>
    </citation>
    <scope>NUCLEOTIDE SEQUENCE [LARGE SCALE GENOMIC DNA]</scope>
</reference>
<dbReference type="Ensembl" id="ENSFALT00000028718.1">
    <property type="protein sequence ID" value="ENSFALP00000025048.1"/>
    <property type="gene ID" value="ENSFALG00000028987.1"/>
</dbReference>
<evidence type="ECO:0000256" key="5">
    <source>
        <dbReference type="ARBA" id="ARBA00022776"/>
    </source>
</evidence>
<dbReference type="GO" id="GO:0000444">
    <property type="term" value="C:MIS12/MIND type complex"/>
    <property type="evidence" value="ECO:0007669"/>
    <property type="project" value="Ensembl"/>
</dbReference>
<name>A0A803VQP2_FICAL</name>
<protein>
    <submittedName>
        <fullName evidence="11">Polyamine modulated factor 1</fullName>
    </submittedName>
</protein>
<dbReference type="GO" id="GO:0005794">
    <property type="term" value="C:Golgi apparatus"/>
    <property type="evidence" value="ECO:0007669"/>
    <property type="project" value="Ensembl"/>
</dbReference>
<evidence type="ECO:0000256" key="8">
    <source>
        <dbReference type="ARBA" id="ARBA00023306"/>
    </source>
</evidence>
<evidence type="ECO:0000256" key="6">
    <source>
        <dbReference type="ARBA" id="ARBA00022838"/>
    </source>
</evidence>
<reference evidence="11" key="3">
    <citation type="submission" date="2025-09" db="UniProtKB">
        <authorList>
            <consortium name="Ensembl"/>
        </authorList>
    </citation>
    <scope>IDENTIFICATION</scope>
</reference>
<keyword evidence="7" id="KW-0539">Nucleus</keyword>
<dbReference type="AlphaFoldDB" id="A0A803VQP2"/>
<evidence type="ECO:0000256" key="7">
    <source>
        <dbReference type="ARBA" id="ARBA00023242"/>
    </source>
</evidence>
<dbReference type="PANTHER" id="PTHR15459:SF3">
    <property type="entry name" value="POLYAMINE-MODULATED FACTOR 1"/>
    <property type="match status" value="1"/>
</dbReference>
<dbReference type="GeneTree" id="ENSGT00940000162656"/>
<proteinExistence type="predicted"/>
<keyword evidence="12" id="KW-1185">Reference proteome</keyword>
<dbReference type="GO" id="GO:0005654">
    <property type="term" value="C:nucleoplasm"/>
    <property type="evidence" value="ECO:0007669"/>
    <property type="project" value="Ensembl"/>
</dbReference>
<dbReference type="PANTHER" id="PTHR15459">
    <property type="entry name" value="POLYAMINE-MODULATED FACTOR 1"/>
    <property type="match status" value="1"/>
</dbReference>
<evidence type="ECO:0000256" key="3">
    <source>
        <dbReference type="ARBA" id="ARBA00022454"/>
    </source>
</evidence>
<dbReference type="GO" id="GO:0051301">
    <property type="term" value="P:cell division"/>
    <property type="evidence" value="ECO:0007669"/>
    <property type="project" value="UniProtKB-KW"/>
</dbReference>
<reference evidence="11" key="2">
    <citation type="submission" date="2025-08" db="UniProtKB">
        <authorList>
            <consortium name="Ensembl"/>
        </authorList>
    </citation>
    <scope>IDENTIFICATION</scope>
</reference>
<comment type="subcellular location">
    <subcellularLocation>
        <location evidence="2">Chromosome</location>
        <location evidence="2">Centromere</location>
        <location evidence="2">Kinetochore</location>
    </subcellularLocation>
    <subcellularLocation>
        <location evidence="1">Nucleus</location>
    </subcellularLocation>
</comment>
<gene>
    <name evidence="11" type="primary">PMF1</name>
</gene>
<feature type="compositionally biased region" description="Polar residues" evidence="10">
    <location>
        <begin position="173"/>
        <end position="182"/>
    </location>
</feature>
<evidence type="ECO:0000313" key="11">
    <source>
        <dbReference type="Ensembl" id="ENSFALP00000025048.1"/>
    </source>
</evidence>
<keyword evidence="3" id="KW-0158">Chromosome</keyword>
<sequence>VRRRAVGRGGGGGGWRPARVAAPAGLRFRVQPWLVPSYQRFVSCYYSFYKLQPQLTKSIYDQFISQLQTSIKEEIQEVKNEGNLEELFSSLDKIVEEAKGREEPAWRPSGVPEQDVRSAMMPYLLKHRSHLRRVLRDRQEEHRKVAESVLLGRDRIAELQQLIQARQQAWQVRTDQPNQAKPSQPPPYSSVGPGMTVKPSTSPQQPSAAGALSVDIFSGGLQCFSLCSGWHVGWSWGR</sequence>
<keyword evidence="4" id="KW-0132">Cell division</keyword>
<dbReference type="GO" id="GO:0007059">
    <property type="term" value="P:chromosome segregation"/>
    <property type="evidence" value="ECO:0007669"/>
    <property type="project" value="Ensembl"/>
</dbReference>
<evidence type="ECO:0000256" key="9">
    <source>
        <dbReference type="ARBA" id="ARBA00023328"/>
    </source>
</evidence>
<evidence type="ECO:0000256" key="2">
    <source>
        <dbReference type="ARBA" id="ARBA00004629"/>
    </source>
</evidence>
<feature type="region of interest" description="Disordered" evidence="10">
    <location>
        <begin position="170"/>
        <end position="208"/>
    </location>
</feature>
<evidence type="ECO:0000313" key="12">
    <source>
        <dbReference type="Proteomes" id="UP000016665"/>
    </source>
</evidence>
<dbReference type="Proteomes" id="UP000016665">
    <property type="component" value="Chromosome 25"/>
</dbReference>
<accession>A0A803VQP2</accession>
<evidence type="ECO:0000256" key="10">
    <source>
        <dbReference type="SAM" id="MobiDB-lite"/>
    </source>
</evidence>
<keyword evidence="9" id="KW-0137">Centromere</keyword>
<organism evidence="11 12">
    <name type="scientific">Ficedula albicollis</name>
    <name type="common">Collared flycatcher</name>
    <name type="synonym">Muscicapa albicollis</name>
    <dbReference type="NCBI Taxonomy" id="59894"/>
    <lineage>
        <taxon>Eukaryota</taxon>
        <taxon>Metazoa</taxon>
        <taxon>Chordata</taxon>
        <taxon>Craniata</taxon>
        <taxon>Vertebrata</taxon>
        <taxon>Euteleostomi</taxon>
        <taxon>Archelosauria</taxon>
        <taxon>Archosauria</taxon>
        <taxon>Dinosauria</taxon>
        <taxon>Saurischia</taxon>
        <taxon>Theropoda</taxon>
        <taxon>Coelurosauria</taxon>
        <taxon>Aves</taxon>
        <taxon>Neognathae</taxon>
        <taxon>Neoaves</taxon>
        <taxon>Telluraves</taxon>
        <taxon>Australaves</taxon>
        <taxon>Passeriformes</taxon>
        <taxon>Muscicapidae</taxon>
        <taxon>Ficedula</taxon>
    </lineage>
</organism>
<feature type="compositionally biased region" description="Polar residues" evidence="10">
    <location>
        <begin position="198"/>
        <end position="207"/>
    </location>
</feature>
<keyword evidence="8" id="KW-0131">Cell cycle</keyword>
<dbReference type="GO" id="GO:0043522">
    <property type="term" value="F:leucine zipper domain binding"/>
    <property type="evidence" value="ECO:0007669"/>
    <property type="project" value="Ensembl"/>
</dbReference>
<evidence type="ECO:0000256" key="1">
    <source>
        <dbReference type="ARBA" id="ARBA00004123"/>
    </source>
</evidence>
<keyword evidence="6" id="KW-0995">Kinetochore</keyword>
<dbReference type="InterPro" id="IPR007128">
    <property type="entry name" value="PMF1/Nnf1"/>
</dbReference>
<dbReference type="Pfam" id="PF03980">
    <property type="entry name" value="Nnf1"/>
    <property type="match status" value="1"/>
</dbReference>
<keyword evidence="5" id="KW-0498">Mitosis</keyword>